<protein>
    <submittedName>
        <fullName evidence="4">Crystallin J1</fullName>
    </submittedName>
</protein>
<organism evidence="4 5">
    <name type="scientific">Actinophytocola xinjiangensis</name>
    <dbReference type="NCBI Taxonomy" id="485602"/>
    <lineage>
        <taxon>Bacteria</taxon>
        <taxon>Bacillati</taxon>
        <taxon>Actinomycetota</taxon>
        <taxon>Actinomycetes</taxon>
        <taxon>Pseudonocardiales</taxon>
        <taxon>Pseudonocardiaceae</taxon>
    </lineage>
</organism>
<accession>A0A7Z0WH14</accession>
<feature type="binding site" evidence="3">
    <location>
        <position position="66"/>
    </location>
    <ligand>
        <name>Mg(2+)</name>
        <dbReference type="ChEBI" id="CHEBI:18420"/>
        <label>1</label>
    </ligand>
</feature>
<feature type="binding site" evidence="3">
    <location>
        <position position="308"/>
    </location>
    <ligand>
        <name>Mg(2+)</name>
        <dbReference type="ChEBI" id="CHEBI:18420"/>
        <label>1</label>
    </ligand>
</feature>
<dbReference type="GO" id="GO:0046872">
    <property type="term" value="F:metal ion binding"/>
    <property type="evidence" value="ECO:0007669"/>
    <property type="project" value="UniProtKB-KW"/>
</dbReference>
<dbReference type="Pfam" id="PF03747">
    <property type="entry name" value="ADP_ribosyl_GH"/>
    <property type="match status" value="1"/>
</dbReference>
<keyword evidence="3" id="KW-0479">Metal-binding</keyword>
<dbReference type="Gene3D" id="1.10.4080.10">
    <property type="entry name" value="ADP-ribosylation/Crystallin J1"/>
    <property type="match status" value="1"/>
</dbReference>
<reference evidence="4 5" key="1">
    <citation type="submission" date="2016-12" db="EMBL/GenBank/DDBJ databases">
        <title>The draft genome sequence of Actinophytocola xinjiangensis.</title>
        <authorList>
            <person name="Wang W."/>
            <person name="Yuan L."/>
        </authorList>
    </citation>
    <scope>NUCLEOTIDE SEQUENCE [LARGE SCALE GENOMIC DNA]</scope>
    <source>
        <strain evidence="4 5">CGMCC 4.4663</strain>
    </source>
</reference>
<dbReference type="AlphaFoldDB" id="A0A7Z0WH14"/>
<feature type="binding site" evidence="3">
    <location>
        <position position="307"/>
    </location>
    <ligand>
        <name>Mg(2+)</name>
        <dbReference type="ChEBI" id="CHEBI:18420"/>
        <label>1</label>
    </ligand>
</feature>
<dbReference type="InterPro" id="IPR050792">
    <property type="entry name" value="ADP-ribosylglycohydrolase"/>
</dbReference>
<evidence type="ECO:0000256" key="3">
    <source>
        <dbReference type="PIRSR" id="PIRSR605502-1"/>
    </source>
</evidence>
<comment type="caution">
    <text evidence="4">The sequence shown here is derived from an EMBL/GenBank/DDBJ whole genome shotgun (WGS) entry which is preliminary data.</text>
</comment>
<dbReference type="EMBL" id="MSIF01000032">
    <property type="protein sequence ID" value="OLF05191.1"/>
    <property type="molecule type" value="Genomic_DNA"/>
</dbReference>
<dbReference type="PANTHER" id="PTHR16222">
    <property type="entry name" value="ADP-RIBOSYLGLYCOHYDROLASE"/>
    <property type="match status" value="1"/>
</dbReference>
<evidence type="ECO:0000256" key="2">
    <source>
        <dbReference type="ARBA" id="ARBA00022801"/>
    </source>
</evidence>
<evidence type="ECO:0000313" key="4">
    <source>
        <dbReference type="EMBL" id="OLF05191.1"/>
    </source>
</evidence>
<feature type="binding site" evidence="3">
    <location>
        <position position="67"/>
    </location>
    <ligand>
        <name>Mg(2+)</name>
        <dbReference type="ChEBI" id="CHEBI:18420"/>
        <label>1</label>
    </ligand>
</feature>
<keyword evidence="2" id="KW-0378">Hydrolase</keyword>
<feature type="binding site" evidence="3">
    <location>
        <position position="68"/>
    </location>
    <ligand>
        <name>Mg(2+)</name>
        <dbReference type="ChEBI" id="CHEBI:18420"/>
        <label>1</label>
    </ligand>
</feature>
<feature type="binding site" evidence="3">
    <location>
        <position position="305"/>
    </location>
    <ligand>
        <name>Mg(2+)</name>
        <dbReference type="ChEBI" id="CHEBI:18420"/>
        <label>2</label>
    </ligand>
</feature>
<name>A0A7Z0WH14_9PSEU</name>
<comment type="similarity">
    <text evidence="1">Belongs to the ADP-ribosylglycohydrolase family.</text>
</comment>
<sequence>MRRYCDRVSGAEYRSRVRGCLLGGAIGDALGHPVEFWSADVILREYGQPGVRDFQGGGSPAPGLITDDTQMTLFTVQGLIRAGIRRDRGLGLTLGVVHEAYDHWLDTQRLSQPPPGAVGPLGRAGWLYAQRAPGTTCLGALGTARGGGERIRQYGGQATNNSKGCGGVMRVAPIGLLPPSIVTADWCFDAGATAAGYTHGHPTGKLPAGVLAQVVHHLVAGEDLDAALDAAMVTLATHESHEETTEALLAARRLAARGEPTVAAVESLGGGWVAEEALAIAVYAALCHPDSMLDALSVAVTHGGDSDSTGAICGNILGAWHGEDALPPQLLFRVEGRATIAELADDLVLEFTASQRLHGDHGPDTGWRERYG</sequence>
<keyword evidence="3" id="KW-0460">Magnesium</keyword>
<keyword evidence="5" id="KW-1185">Reference proteome</keyword>
<dbReference type="Proteomes" id="UP000185696">
    <property type="component" value="Unassembled WGS sequence"/>
</dbReference>
<evidence type="ECO:0000313" key="5">
    <source>
        <dbReference type="Proteomes" id="UP000185696"/>
    </source>
</evidence>
<dbReference type="InterPro" id="IPR036705">
    <property type="entry name" value="Ribosyl_crysJ1_sf"/>
</dbReference>
<comment type="cofactor">
    <cofactor evidence="3">
        <name>Mg(2+)</name>
        <dbReference type="ChEBI" id="CHEBI:18420"/>
    </cofactor>
    <text evidence="3">Binds 2 magnesium ions per subunit.</text>
</comment>
<gene>
    <name evidence="4" type="ORF">BLA60_37390</name>
</gene>
<proteinExistence type="inferred from homology"/>
<dbReference type="PANTHER" id="PTHR16222:SF24">
    <property type="entry name" value="ADP-RIBOSYLHYDROLASE ARH3"/>
    <property type="match status" value="1"/>
</dbReference>
<dbReference type="SUPFAM" id="SSF101478">
    <property type="entry name" value="ADP-ribosylglycohydrolase"/>
    <property type="match status" value="1"/>
</dbReference>
<evidence type="ECO:0000256" key="1">
    <source>
        <dbReference type="ARBA" id="ARBA00010702"/>
    </source>
</evidence>
<dbReference type="InterPro" id="IPR005502">
    <property type="entry name" value="Ribosyl_crysJ1"/>
</dbReference>
<dbReference type="GO" id="GO:0016787">
    <property type="term" value="F:hydrolase activity"/>
    <property type="evidence" value="ECO:0007669"/>
    <property type="project" value="UniProtKB-KW"/>
</dbReference>